<dbReference type="PROSITE" id="PS00472">
    <property type="entry name" value="SMALL_CYTOKINES_CC"/>
    <property type="match status" value="1"/>
</dbReference>
<dbReference type="InterPro" id="IPR000827">
    <property type="entry name" value="Chemokine_CC_CS"/>
</dbReference>
<evidence type="ECO:0000256" key="2">
    <source>
        <dbReference type="ARBA" id="ARBA00010868"/>
    </source>
</evidence>
<feature type="domain" description="Chemokine interleukin-8-like" evidence="10">
    <location>
        <begin position="28"/>
        <end position="86"/>
    </location>
</feature>
<evidence type="ECO:0000256" key="9">
    <source>
        <dbReference type="RuleBase" id="RU361150"/>
    </source>
</evidence>
<dbReference type="PANTHER" id="PTHR12015:SF183">
    <property type="entry name" value="C-C MOTIF CHEMOKINE 3"/>
    <property type="match status" value="1"/>
</dbReference>
<comment type="subcellular location">
    <subcellularLocation>
        <location evidence="1 9">Secreted</location>
    </subcellularLocation>
</comment>
<dbReference type="InterPro" id="IPR036048">
    <property type="entry name" value="Interleukin_8-like_sf"/>
</dbReference>
<evidence type="ECO:0000259" key="10">
    <source>
        <dbReference type="SMART" id="SM00199"/>
    </source>
</evidence>
<keyword evidence="3 9" id="KW-0202">Cytokine</keyword>
<dbReference type="AlphaFoldDB" id="A0A9W7WHP5"/>
<dbReference type="SMART" id="SM00199">
    <property type="entry name" value="SCY"/>
    <property type="match status" value="1"/>
</dbReference>
<keyword evidence="5 9" id="KW-0732">Signal</keyword>
<evidence type="ECO:0000256" key="8">
    <source>
        <dbReference type="ARBA" id="ARBA00046726"/>
    </source>
</evidence>
<dbReference type="InterPro" id="IPR039809">
    <property type="entry name" value="Chemokine_b/g/d"/>
</dbReference>
<keyword evidence="9" id="KW-0145">Chemotaxis</keyword>
<comment type="subunit">
    <text evidence="8">Self-associates. Also heterodimer of MIP-1-alpha(4-69) and MIP-1-beta(3-69). Interacts with CCR1.</text>
</comment>
<accession>A0A9W7WHP5</accession>
<evidence type="ECO:0000256" key="1">
    <source>
        <dbReference type="ARBA" id="ARBA00004613"/>
    </source>
</evidence>
<evidence type="ECO:0000256" key="3">
    <source>
        <dbReference type="ARBA" id="ARBA00022514"/>
    </source>
</evidence>
<dbReference type="Proteomes" id="UP001059041">
    <property type="component" value="Linkage Group LG15"/>
</dbReference>
<dbReference type="FunFam" id="2.40.50.40:FF:000002">
    <property type="entry name" value="C-C motif chemokine"/>
    <property type="match status" value="1"/>
</dbReference>
<protein>
    <recommendedName>
        <fullName evidence="9">C-C motif chemokine</fullName>
    </recommendedName>
</protein>
<dbReference type="GO" id="GO:0008009">
    <property type="term" value="F:chemokine activity"/>
    <property type="evidence" value="ECO:0007669"/>
    <property type="project" value="InterPro"/>
</dbReference>
<dbReference type="CDD" id="cd00272">
    <property type="entry name" value="Chemokine_CC"/>
    <property type="match status" value="1"/>
</dbReference>
<dbReference type="EMBL" id="JAFHDT010000015">
    <property type="protein sequence ID" value="KAI7799981.1"/>
    <property type="molecule type" value="Genomic_DNA"/>
</dbReference>
<dbReference type="GO" id="GO:0006955">
    <property type="term" value="P:immune response"/>
    <property type="evidence" value="ECO:0007669"/>
    <property type="project" value="InterPro"/>
</dbReference>
<organism evidence="11 12">
    <name type="scientific">Triplophysa rosa</name>
    <name type="common">Cave loach</name>
    <dbReference type="NCBI Taxonomy" id="992332"/>
    <lineage>
        <taxon>Eukaryota</taxon>
        <taxon>Metazoa</taxon>
        <taxon>Chordata</taxon>
        <taxon>Craniata</taxon>
        <taxon>Vertebrata</taxon>
        <taxon>Euteleostomi</taxon>
        <taxon>Actinopterygii</taxon>
        <taxon>Neopterygii</taxon>
        <taxon>Teleostei</taxon>
        <taxon>Ostariophysi</taxon>
        <taxon>Cypriniformes</taxon>
        <taxon>Nemacheilidae</taxon>
        <taxon>Triplophysa</taxon>
    </lineage>
</organism>
<dbReference type="InterPro" id="IPR001811">
    <property type="entry name" value="Chemokine_IL8-like_dom"/>
</dbReference>
<comment type="similarity">
    <text evidence="2 9">Belongs to the intercrine beta (chemokine CC) family.</text>
</comment>
<evidence type="ECO:0000256" key="4">
    <source>
        <dbReference type="ARBA" id="ARBA00022525"/>
    </source>
</evidence>
<gene>
    <name evidence="11" type="ORF">IRJ41_020127</name>
</gene>
<evidence type="ECO:0000256" key="7">
    <source>
        <dbReference type="ARBA" id="ARBA00044740"/>
    </source>
</evidence>
<evidence type="ECO:0000313" key="11">
    <source>
        <dbReference type="EMBL" id="KAI7799981.1"/>
    </source>
</evidence>
<name>A0A9W7WHP5_TRIRA</name>
<dbReference type="SUPFAM" id="SSF54117">
    <property type="entry name" value="Interleukin 8-like chemokines"/>
    <property type="match status" value="1"/>
</dbReference>
<evidence type="ECO:0000313" key="12">
    <source>
        <dbReference type="Proteomes" id="UP001059041"/>
    </source>
</evidence>
<feature type="signal peptide" evidence="9">
    <location>
        <begin position="1"/>
        <end position="22"/>
    </location>
</feature>
<dbReference type="PANTHER" id="PTHR12015">
    <property type="entry name" value="SMALL INDUCIBLE CYTOKINE A"/>
    <property type="match status" value="1"/>
</dbReference>
<keyword evidence="12" id="KW-1185">Reference proteome</keyword>
<sequence>MRPHCIFIACLALFALCSLASTQFSQAPDKCCFSFSNVRIPLKQIESYHTTHLECHRGGIIFITKALNEICADPNERWVQRLKNLVDNRTLKETSADSSGDSA</sequence>
<dbReference type="GO" id="GO:0005615">
    <property type="term" value="C:extracellular space"/>
    <property type="evidence" value="ECO:0007669"/>
    <property type="project" value="UniProtKB-KW"/>
</dbReference>
<evidence type="ECO:0000256" key="5">
    <source>
        <dbReference type="ARBA" id="ARBA00022729"/>
    </source>
</evidence>
<dbReference type="Pfam" id="PF00048">
    <property type="entry name" value="IL8"/>
    <property type="match status" value="1"/>
</dbReference>
<keyword evidence="4 9" id="KW-0964">Secreted</keyword>
<comment type="caution">
    <text evidence="11">The sequence shown here is derived from an EMBL/GenBank/DDBJ whole genome shotgun (WGS) entry which is preliminary data.</text>
</comment>
<comment type="function">
    <text evidence="7">Monokine with inflammatory and chemokinetic properties. Binds to CCR1, CCR4 and CCR5. One of the major HIV-suppressive factors produced by CD8+ T-cells. Recombinant MIP-1-alpha induces a dose-dependent inhibition of different strains of HIV-1, HIV-2, and simian immunodeficiency virus (SIV).</text>
</comment>
<evidence type="ECO:0000256" key="6">
    <source>
        <dbReference type="ARBA" id="ARBA00023157"/>
    </source>
</evidence>
<dbReference type="OrthoDB" id="9447832at2759"/>
<reference evidence="11" key="1">
    <citation type="submission" date="2021-02" db="EMBL/GenBank/DDBJ databases">
        <title>Comparative genomics reveals that relaxation of natural selection precedes convergent phenotypic evolution of cavefish.</title>
        <authorList>
            <person name="Peng Z."/>
        </authorList>
    </citation>
    <scope>NUCLEOTIDE SEQUENCE</scope>
    <source>
        <tissue evidence="11">Muscle</tissue>
    </source>
</reference>
<proteinExistence type="inferred from homology"/>
<dbReference type="Gene3D" id="2.40.50.40">
    <property type="match status" value="1"/>
</dbReference>
<keyword evidence="6" id="KW-1015">Disulfide bond</keyword>
<feature type="chain" id="PRO_5041017150" description="C-C motif chemokine" evidence="9">
    <location>
        <begin position="23"/>
        <end position="103"/>
    </location>
</feature>